<name>A0A9N9NNH6_9GLOM</name>
<accession>A0A9N9NNH6</accession>
<organism evidence="1 2">
    <name type="scientific">Dentiscutata erythropus</name>
    <dbReference type="NCBI Taxonomy" id="1348616"/>
    <lineage>
        <taxon>Eukaryota</taxon>
        <taxon>Fungi</taxon>
        <taxon>Fungi incertae sedis</taxon>
        <taxon>Mucoromycota</taxon>
        <taxon>Glomeromycotina</taxon>
        <taxon>Glomeromycetes</taxon>
        <taxon>Diversisporales</taxon>
        <taxon>Gigasporaceae</taxon>
        <taxon>Dentiscutata</taxon>
    </lineage>
</organism>
<reference evidence="1" key="1">
    <citation type="submission" date="2021-06" db="EMBL/GenBank/DDBJ databases">
        <authorList>
            <person name="Kallberg Y."/>
            <person name="Tangrot J."/>
            <person name="Rosling A."/>
        </authorList>
    </citation>
    <scope>NUCLEOTIDE SEQUENCE</scope>
    <source>
        <strain evidence="1">MA453B</strain>
    </source>
</reference>
<dbReference type="EMBL" id="CAJVPY010014980">
    <property type="protein sequence ID" value="CAG8749332.1"/>
    <property type="molecule type" value="Genomic_DNA"/>
</dbReference>
<evidence type="ECO:0000313" key="2">
    <source>
        <dbReference type="Proteomes" id="UP000789405"/>
    </source>
</evidence>
<dbReference type="AlphaFoldDB" id="A0A9N9NNH6"/>
<dbReference type="Proteomes" id="UP000789405">
    <property type="component" value="Unassembled WGS sequence"/>
</dbReference>
<evidence type="ECO:0000313" key="1">
    <source>
        <dbReference type="EMBL" id="CAG8749332.1"/>
    </source>
</evidence>
<feature type="non-terminal residue" evidence="1">
    <location>
        <position position="1"/>
    </location>
</feature>
<dbReference type="OrthoDB" id="2314953at2759"/>
<keyword evidence="2" id="KW-1185">Reference proteome</keyword>
<gene>
    <name evidence="1" type="ORF">DERYTH_LOCUS16740</name>
</gene>
<comment type="caution">
    <text evidence="1">The sequence shown here is derived from an EMBL/GenBank/DDBJ whole genome shotgun (WGS) entry which is preliminary data.</text>
</comment>
<protein>
    <submittedName>
        <fullName evidence="1">4552_t:CDS:1</fullName>
    </submittedName>
</protein>
<proteinExistence type="predicted"/>
<sequence>YALLRANFNIEEWQYAITICSKVPGQCIKTITNWVWESARDNSTLLAYLQVGQEVCQHYYNGLMQSSVVIKEHAKATSNIQQLNANTLDLEANTRHPSSRKYIKTNEDDNNNIIIIGSNEDTELDSLLQKLKEL</sequence>